<dbReference type="InterPro" id="IPR036388">
    <property type="entry name" value="WH-like_DNA-bd_sf"/>
</dbReference>
<name>A0A1B9F4V1_9BACT</name>
<evidence type="ECO:0000313" key="3">
    <source>
        <dbReference type="EMBL" id="OCC14771.1"/>
    </source>
</evidence>
<sequence length="177" mass="20546">MASPQCEHVFTRIANELLDAFLKAGRRLTKREALVWLAIVRLPYGINKKADFIPVRRIEKMTGIRFDHVHETVWRLKTRGLIHLEKRNGRLFLGINKDYSVWFKAQRPGIRPDGPREKDMPQTCGVPEPGNNNKKGRPVRKGALQERRRTSSLNGRGYLAQDSLNGLRKRQGFFFQR</sequence>
<dbReference type="Pfam" id="PF04492">
    <property type="entry name" value="Phage_rep_O"/>
    <property type="match status" value="1"/>
</dbReference>
<feature type="domain" description="Bacteriophage lambda Replication protein O N-terminal" evidence="2">
    <location>
        <begin position="8"/>
        <end position="102"/>
    </location>
</feature>
<gene>
    <name evidence="3" type="ORF">DBT_1831</name>
</gene>
<protein>
    <recommendedName>
        <fullName evidence="2">Bacteriophage lambda Replication protein O N-terminal domain-containing protein</fullName>
    </recommendedName>
</protein>
<proteinExistence type="predicted"/>
<evidence type="ECO:0000259" key="2">
    <source>
        <dbReference type="Pfam" id="PF04492"/>
    </source>
</evidence>
<comment type="caution">
    <text evidence="3">The sequence shown here is derived from an EMBL/GenBank/DDBJ whole genome shotgun (WGS) entry which is preliminary data.</text>
</comment>
<evidence type="ECO:0000256" key="1">
    <source>
        <dbReference type="SAM" id="MobiDB-lite"/>
    </source>
</evidence>
<dbReference type="AlphaFoldDB" id="A0A1B9F4V1"/>
<reference evidence="3 4" key="1">
    <citation type="submission" date="2016-06" db="EMBL/GenBank/DDBJ databases">
        <title>Respiratory ammonification of nitrate coupled to the oxidation of elemental sulfur in deep-sea autotrophic thermophilic bacteria.</title>
        <authorList>
            <person name="Slobodkina G.B."/>
            <person name="Mardanov A.V."/>
            <person name="Ravin N.V."/>
            <person name="Frolova A.A."/>
            <person name="Viryasiv M.B."/>
            <person name="Chernyh N.A."/>
            <person name="Bonch-Osmolovskaya E.A."/>
            <person name="Slobodkin A.I."/>
        </authorList>
    </citation>
    <scope>NUCLEOTIDE SEQUENCE [LARGE SCALE GENOMIC DNA]</scope>
    <source>
        <strain evidence="3 4">S69</strain>
    </source>
</reference>
<dbReference type="STRING" id="1156395.DBT_1831"/>
<feature type="region of interest" description="Disordered" evidence="1">
    <location>
        <begin position="110"/>
        <end position="158"/>
    </location>
</feature>
<dbReference type="EMBL" id="MAGO01000009">
    <property type="protein sequence ID" value="OCC14771.1"/>
    <property type="molecule type" value="Genomic_DNA"/>
</dbReference>
<dbReference type="Proteomes" id="UP000093080">
    <property type="component" value="Unassembled WGS sequence"/>
</dbReference>
<dbReference type="OrthoDB" id="6313655at2"/>
<dbReference type="NCBIfam" id="TIGR01610">
    <property type="entry name" value="phage_O_Nterm"/>
    <property type="match status" value="1"/>
</dbReference>
<keyword evidence="4" id="KW-1185">Reference proteome</keyword>
<accession>A0A1B9F4V1</accession>
<dbReference type="RefSeq" id="WP_067619271.1">
    <property type="nucleotide sequence ID" value="NZ_MAGO01000009.1"/>
</dbReference>
<evidence type="ECO:0000313" key="4">
    <source>
        <dbReference type="Proteomes" id="UP000093080"/>
    </source>
</evidence>
<dbReference type="Gene3D" id="1.10.10.10">
    <property type="entry name" value="Winged helix-like DNA-binding domain superfamily/Winged helix DNA-binding domain"/>
    <property type="match status" value="1"/>
</dbReference>
<dbReference type="GO" id="GO:0006260">
    <property type="term" value="P:DNA replication"/>
    <property type="evidence" value="ECO:0007669"/>
    <property type="project" value="InterPro"/>
</dbReference>
<organism evidence="3 4">
    <name type="scientific">Dissulfuribacter thermophilus</name>
    <dbReference type="NCBI Taxonomy" id="1156395"/>
    <lineage>
        <taxon>Bacteria</taxon>
        <taxon>Pseudomonadati</taxon>
        <taxon>Thermodesulfobacteriota</taxon>
        <taxon>Dissulfuribacteria</taxon>
        <taxon>Dissulfuribacterales</taxon>
        <taxon>Dissulfuribacteraceae</taxon>
        <taxon>Dissulfuribacter</taxon>
    </lineage>
</organism>
<dbReference type="InterPro" id="IPR006497">
    <property type="entry name" value="Phage_lambda_VrpO_N"/>
</dbReference>